<dbReference type="EMBL" id="JANYMP010000020">
    <property type="protein sequence ID" value="MCS7481887.1"/>
    <property type="molecule type" value="Genomic_DNA"/>
</dbReference>
<keyword evidence="3" id="KW-1185">Reference proteome</keyword>
<dbReference type="RefSeq" id="WP_259627367.1">
    <property type="nucleotide sequence ID" value="NZ_JANYMP010000020.1"/>
</dbReference>
<evidence type="ECO:0000313" key="3">
    <source>
        <dbReference type="Proteomes" id="UP001141259"/>
    </source>
</evidence>
<protein>
    <submittedName>
        <fullName evidence="2">Uncharacterized protein</fullName>
    </submittedName>
</protein>
<reference evidence="2" key="1">
    <citation type="submission" date="2022-08" db="EMBL/GenBank/DDBJ databases">
        <authorList>
            <person name="Tistechok S."/>
            <person name="Samborskyy M."/>
            <person name="Roman I."/>
        </authorList>
    </citation>
    <scope>NUCLEOTIDE SEQUENCE</scope>
    <source>
        <strain evidence="2">DSM 103496</strain>
    </source>
</reference>
<evidence type="ECO:0000313" key="2">
    <source>
        <dbReference type="EMBL" id="MCS7481887.1"/>
    </source>
</evidence>
<dbReference type="Proteomes" id="UP001141259">
    <property type="component" value="Unassembled WGS sequence"/>
</dbReference>
<feature type="region of interest" description="Disordered" evidence="1">
    <location>
        <begin position="23"/>
        <end position="91"/>
    </location>
</feature>
<sequence>MLVGIPPELENHANRVAERVRHGRRALPRPVPVGAAIDHGPRPAADPPLARKGLRQATHNHPAVHDRQAAHHRPAVLPNHPSTHARPAVDL</sequence>
<organism evidence="2 3">
    <name type="scientific">Umezawaea endophytica</name>
    <dbReference type="NCBI Taxonomy" id="1654476"/>
    <lineage>
        <taxon>Bacteria</taxon>
        <taxon>Bacillati</taxon>
        <taxon>Actinomycetota</taxon>
        <taxon>Actinomycetes</taxon>
        <taxon>Pseudonocardiales</taxon>
        <taxon>Pseudonocardiaceae</taxon>
        <taxon>Umezawaea</taxon>
    </lineage>
</organism>
<comment type="caution">
    <text evidence="2">The sequence shown here is derived from an EMBL/GenBank/DDBJ whole genome shotgun (WGS) entry which is preliminary data.</text>
</comment>
<gene>
    <name evidence="2" type="ORF">NZH93_33955</name>
</gene>
<proteinExistence type="predicted"/>
<dbReference type="AlphaFoldDB" id="A0A9X2VT69"/>
<evidence type="ECO:0000256" key="1">
    <source>
        <dbReference type="SAM" id="MobiDB-lite"/>
    </source>
</evidence>
<accession>A0A9X2VT69</accession>
<name>A0A9X2VT69_9PSEU</name>